<dbReference type="AlphaFoldDB" id="A0A327K9T4"/>
<evidence type="ECO:0000256" key="1">
    <source>
        <dbReference type="ARBA" id="ARBA00006484"/>
    </source>
</evidence>
<protein>
    <submittedName>
        <fullName evidence="5">Short-chain dehydrogenase</fullName>
    </submittedName>
</protein>
<evidence type="ECO:0000313" key="6">
    <source>
        <dbReference type="Proteomes" id="UP000248863"/>
    </source>
</evidence>
<evidence type="ECO:0000313" key="5">
    <source>
        <dbReference type="EMBL" id="RAI34794.1"/>
    </source>
</evidence>
<evidence type="ECO:0000256" key="3">
    <source>
        <dbReference type="ARBA" id="ARBA00023002"/>
    </source>
</evidence>
<dbReference type="EMBL" id="NPEU01000291">
    <property type="protein sequence ID" value="RAI34794.1"/>
    <property type="molecule type" value="Genomic_DNA"/>
</dbReference>
<dbReference type="PROSITE" id="PS00061">
    <property type="entry name" value="ADH_SHORT"/>
    <property type="match status" value="1"/>
</dbReference>
<dbReference type="PRINTS" id="PR00081">
    <property type="entry name" value="GDHRDH"/>
</dbReference>
<dbReference type="CDD" id="cd05233">
    <property type="entry name" value="SDR_c"/>
    <property type="match status" value="1"/>
</dbReference>
<dbReference type="SUPFAM" id="SSF51735">
    <property type="entry name" value="NAD(P)-binding Rossmann-fold domains"/>
    <property type="match status" value="1"/>
</dbReference>
<dbReference type="RefSeq" id="WP_111358937.1">
    <property type="nucleotide sequence ID" value="NZ_NHSK01000102.1"/>
</dbReference>
<dbReference type="Pfam" id="PF00106">
    <property type="entry name" value="adh_short"/>
    <property type="match status" value="1"/>
</dbReference>
<name>A0A327K9T4_9BRAD</name>
<dbReference type="GO" id="GO:0016491">
    <property type="term" value="F:oxidoreductase activity"/>
    <property type="evidence" value="ECO:0007669"/>
    <property type="project" value="UniProtKB-KW"/>
</dbReference>
<keyword evidence="3" id="KW-0560">Oxidoreductase</keyword>
<accession>A0A327K9T4</accession>
<organism evidence="5 6">
    <name type="scientific">Rhodoplanes elegans</name>
    <dbReference type="NCBI Taxonomy" id="29408"/>
    <lineage>
        <taxon>Bacteria</taxon>
        <taxon>Pseudomonadati</taxon>
        <taxon>Pseudomonadota</taxon>
        <taxon>Alphaproteobacteria</taxon>
        <taxon>Hyphomicrobiales</taxon>
        <taxon>Nitrobacteraceae</taxon>
        <taxon>Rhodoplanes</taxon>
    </lineage>
</organism>
<dbReference type="PANTHER" id="PTHR43391:SF14">
    <property type="entry name" value="DEHYDROGENASE_REDUCTASE SDR FAMILY PROTEIN 7-LIKE"/>
    <property type="match status" value="1"/>
</dbReference>
<dbReference type="PANTHER" id="PTHR43391">
    <property type="entry name" value="RETINOL DEHYDROGENASE-RELATED"/>
    <property type="match status" value="1"/>
</dbReference>
<evidence type="ECO:0000256" key="2">
    <source>
        <dbReference type="ARBA" id="ARBA00022857"/>
    </source>
</evidence>
<dbReference type="InterPro" id="IPR002347">
    <property type="entry name" value="SDR_fam"/>
</dbReference>
<dbReference type="Proteomes" id="UP000248863">
    <property type="component" value="Unassembled WGS sequence"/>
</dbReference>
<evidence type="ECO:0000256" key="4">
    <source>
        <dbReference type="RuleBase" id="RU000363"/>
    </source>
</evidence>
<dbReference type="FunFam" id="3.40.50.720:FF:000084">
    <property type="entry name" value="Short-chain dehydrogenase reductase"/>
    <property type="match status" value="1"/>
</dbReference>
<proteinExistence type="inferred from homology"/>
<dbReference type="InterPro" id="IPR036291">
    <property type="entry name" value="NAD(P)-bd_dom_sf"/>
</dbReference>
<comment type="similarity">
    <text evidence="1 4">Belongs to the short-chain dehydrogenases/reductases (SDR) family.</text>
</comment>
<gene>
    <name evidence="5" type="ORF">CH338_20320</name>
</gene>
<dbReference type="InterPro" id="IPR020904">
    <property type="entry name" value="Sc_DH/Rdtase_CS"/>
</dbReference>
<keyword evidence="6" id="KW-1185">Reference proteome</keyword>
<dbReference type="Gene3D" id="3.40.50.720">
    <property type="entry name" value="NAD(P)-binding Rossmann-like Domain"/>
    <property type="match status" value="1"/>
</dbReference>
<dbReference type="PRINTS" id="PR00080">
    <property type="entry name" value="SDRFAMILY"/>
</dbReference>
<keyword evidence="2" id="KW-0521">NADP</keyword>
<dbReference type="OrthoDB" id="9793825at2"/>
<sequence>MQVAEHFCDKGCVITGAASGIGLAVGEALLAAGAAVFMADVDAAALETAAHRLAAAHPGRVQAMPVDVTKADDVRRMVEGAAARHGRLDVLFNNAGIGATQPIETVTLDHWRRIVDINLWGVVHGIHFALPIMRRQGGGHIVNTASMAGLMPFPFQALYCATKFAVAGLSESLRFELADEGIHVSVVCPGHVASAIFGKPLAGGLVDLPLPPDAIPADEAAATILAGVAARAGIIALPEGSRTLWRRYWSDPEKSETWMLDLARQRREAIRTKGTYY</sequence>
<reference evidence="5 6" key="1">
    <citation type="submission" date="2017-07" db="EMBL/GenBank/DDBJ databases">
        <title>Draft Genome Sequences of Select Purple Nonsulfur Bacteria.</title>
        <authorList>
            <person name="Lasarre B."/>
            <person name="Mckinlay J.B."/>
        </authorList>
    </citation>
    <scope>NUCLEOTIDE SEQUENCE [LARGE SCALE GENOMIC DNA]</scope>
    <source>
        <strain evidence="5 6">DSM 11907</strain>
    </source>
</reference>
<comment type="caution">
    <text evidence="5">The sequence shown here is derived from an EMBL/GenBank/DDBJ whole genome shotgun (WGS) entry which is preliminary data.</text>
</comment>